<proteinExistence type="inferred from homology"/>
<evidence type="ECO:0000256" key="1">
    <source>
        <dbReference type="ARBA" id="ARBA00010617"/>
    </source>
</evidence>
<accession>A0ABP8YI03</accession>
<protein>
    <submittedName>
        <fullName evidence="4">Cytochrome P450</fullName>
    </submittedName>
</protein>
<keyword evidence="2" id="KW-0479">Metal-binding</keyword>
<evidence type="ECO:0000256" key="2">
    <source>
        <dbReference type="RuleBase" id="RU000461"/>
    </source>
</evidence>
<comment type="similarity">
    <text evidence="1 2">Belongs to the cytochrome P450 family.</text>
</comment>
<dbReference type="InterPro" id="IPR017972">
    <property type="entry name" value="Cyt_P450_CS"/>
</dbReference>
<dbReference type="InterPro" id="IPR002397">
    <property type="entry name" value="Cyt_P450_B"/>
</dbReference>
<dbReference type="PANTHER" id="PTHR46696">
    <property type="entry name" value="P450, PUTATIVE (EUROFUNG)-RELATED"/>
    <property type="match status" value="1"/>
</dbReference>
<dbReference type="Gene3D" id="1.10.630.10">
    <property type="entry name" value="Cytochrome P450"/>
    <property type="match status" value="1"/>
</dbReference>
<dbReference type="Pfam" id="PF00067">
    <property type="entry name" value="p450"/>
    <property type="match status" value="1"/>
</dbReference>
<dbReference type="RefSeq" id="WP_345525359.1">
    <property type="nucleotide sequence ID" value="NZ_BAABKN010000005.1"/>
</dbReference>
<dbReference type="EMBL" id="BAABKN010000005">
    <property type="protein sequence ID" value="GAA4727856.1"/>
    <property type="molecule type" value="Genomic_DNA"/>
</dbReference>
<comment type="caution">
    <text evidence="4">The sequence shown here is derived from an EMBL/GenBank/DDBJ whole genome shotgun (WGS) entry which is preliminary data.</text>
</comment>
<dbReference type="PROSITE" id="PS00086">
    <property type="entry name" value="CYTOCHROME_P450"/>
    <property type="match status" value="1"/>
</dbReference>
<keyword evidence="2" id="KW-0408">Iron</keyword>
<keyword evidence="2" id="KW-0503">Monooxygenase</keyword>
<name>A0ABP8YI03_9ACTN</name>
<dbReference type="PRINTS" id="PR00359">
    <property type="entry name" value="BP450"/>
</dbReference>
<sequence length="408" mass="44653">MSESNQTGAPQCARFDDFDLQDPSFRRDPGPLWRQMRENCPVAHTSLHGGGWMLSRYADITEVALDPGTFSSRAGEVTGPIPAEGRELKLPPVNTDPPDHAAQRKLLMPFFSKQAVEELEPVARSAARHLVTRILGMDGDVDAVEHFARTVPVVVTTHMLGLPTEDQEQFRRWTLQMLADGAEDYQARGEAVSAIRRYFADRLATSVVEGAPGIIPFLRARQAVDPSLTDETALGMAFLMLIAGIDTTWSALGASLWHLAHHPGDRRLLAESPELIPAAVEELLRVYAPVTIGRVVTRDVEIGGRLLRAGDRVVLPWAAANRDPERHDHPDNVVLGPDRVRHLAFGVGIHRCLGAGLAQMELRVALEEWLARIPEFEPTAGEVPWSAGNTRGPETLPLRIPGAAVGGR</sequence>
<keyword evidence="2" id="KW-0560">Oxidoreductase</keyword>
<dbReference type="SUPFAM" id="SSF48264">
    <property type="entry name" value="Cytochrome P450"/>
    <property type="match status" value="1"/>
</dbReference>
<keyword evidence="5" id="KW-1185">Reference proteome</keyword>
<dbReference type="Proteomes" id="UP001499882">
    <property type="component" value="Unassembled WGS sequence"/>
</dbReference>
<dbReference type="PANTHER" id="PTHR46696:SF6">
    <property type="entry name" value="P450, PUTATIVE (EUROFUNG)-RELATED"/>
    <property type="match status" value="1"/>
</dbReference>
<evidence type="ECO:0000313" key="4">
    <source>
        <dbReference type="EMBL" id="GAA4727856.1"/>
    </source>
</evidence>
<gene>
    <name evidence="4" type="ORF">GCM10023350_08640</name>
</gene>
<feature type="region of interest" description="Disordered" evidence="3">
    <location>
        <begin position="1"/>
        <end position="29"/>
    </location>
</feature>
<dbReference type="PRINTS" id="PR00385">
    <property type="entry name" value="P450"/>
</dbReference>
<evidence type="ECO:0000313" key="5">
    <source>
        <dbReference type="Proteomes" id="UP001499882"/>
    </source>
</evidence>
<organism evidence="4 5">
    <name type="scientific">Nocardioides endophyticus</name>
    <dbReference type="NCBI Taxonomy" id="1353775"/>
    <lineage>
        <taxon>Bacteria</taxon>
        <taxon>Bacillati</taxon>
        <taxon>Actinomycetota</taxon>
        <taxon>Actinomycetes</taxon>
        <taxon>Propionibacteriales</taxon>
        <taxon>Nocardioidaceae</taxon>
        <taxon>Nocardioides</taxon>
    </lineage>
</organism>
<evidence type="ECO:0000256" key="3">
    <source>
        <dbReference type="SAM" id="MobiDB-lite"/>
    </source>
</evidence>
<dbReference type="InterPro" id="IPR001128">
    <property type="entry name" value="Cyt_P450"/>
</dbReference>
<dbReference type="InterPro" id="IPR036396">
    <property type="entry name" value="Cyt_P450_sf"/>
</dbReference>
<keyword evidence="2" id="KW-0349">Heme</keyword>
<reference evidence="5" key="1">
    <citation type="journal article" date="2019" name="Int. J. Syst. Evol. Microbiol.">
        <title>The Global Catalogue of Microorganisms (GCM) 10K type strain sequencing project: providing services to taxonomists for standard genome sequencing and annotation.</title>
        <authorList>
            <consortium name="The Broad Institute Genomics Platform"/>
            <consortium name="The Broad Institute Genome Sequencing Center for Infectious Disease"/>
            <person name="Wu L."/>
            <person name="Ma J."/>
        </authorList>
    </citation>
    <scope>NUCLEOTIDE SEQUENCE [LARGE SCALE GENOMIC DNA]</scope>
    <source>
        <strain evidence="5">JCM 18532</strain>
    </source>
</reference>